<dbReference type="Proteomes" id="UP001589709">
    <property type="component" value="Unassembled WGS sequence"/>
</dbReference>
<feature type="compositionally biased region" description="Basic residues" evidence="1">
    <location>
        <begin position="302"/>
        <end position="311"/>
    </location>
</feature>
<evidence type="ECO:0000256" key="1">
    <source>
        <dbReference type="SAM" id="MobiDB-lite"/>
    </source>
</evidence>
<dbReference type="CDD" id="cd00085">
    <property type="entry name" value="HNHc"/>
    <property type="match status" value="1"/>
</dbReference>
<proteinExistence type="predicted"/>
<sequence length="442" mass="48467">MALTDITRTEIQQAVREFDRLGRDDFLARYGFRRARRYLLCHAGRYYDSKAITGVAHGFLPGERPLTAADFSGGADHAVRHLRRLGYAVADDVPEPVLACGELVARVSRLRVNRSSGCPALFQPITLLWALSRALRGERRLLPWPETEQKLGGLLRRHGLRGERPRPDYPVAALHRGGLWELQGLTAPAPAAHGDTELRRWFTEQQPVGGLTKSAYDLLRHSADTRLAVIDTLLCTFFEDLDYEPLLTDLGLYDETELLRDAGEEADQDGSTARPETWLLAAAHYERLCHIVEHREGEQRARHATRPRRNPLRSGSARRAVLRRSQGRCENPACAGQPADVTDAGQPILEVDHVVDLGLGGRDHPSQMVALCPNCHAVKTRGSTRESLRTVLLRVAAERHVAALAAVGSAAQARGLPAPAPASVAGIAGKPSPANSCDTVRS</sequence>
<dbReference type="InterPro" id="IPR003615">
    <property type="entry name" value="HNH_nuc"/>
</dbReference>
<reference evidence="3 4" key="1">
    <citation type="submission" date="2024-09" db="EMBL/GenBank/DDBJ databases">
        <authorList>
            <person name="Sun Q."/>
            <person name="Mori K."/>
        </authorList>
    </citation>
    <scope>NUCLEOTIDE SEQUENCE [LARGE SCALE GENOMIC DNA]</scope>
    <source>
        <strain evidence="3 4">JCM 6917</strain>
    </source>
</reference>
<dbReference type="SMART" id="SM00507">
    <property type="entry name" value="HNHc"/>
    <property type="match status" value="1"/>
</dbReference>
<dbReference type="Gene3D" id="1.10.30.50">
    <property type="match status" value="1"/>
</dbReference>
<name>A0ABV5N3T3_9ACTN</name>
<dbReference type="RefSeq" id="WP_381347694.1">
    <property type="nucleotide sequence ID" value="NZ_JBHMCY010000036.1"/>
</dbReference>
<keyword evidence="3" id="KW-0255">Endonuclease</keyword>
<keyword evidence="4" id="KW-1185">Reference proteome</keyword>
<evidence type="ECO:0000313" key="4">
    <source>
        <dbReference type="Proteomes" id="UP001589709"/>
    </source>
</evidence>
<organism evidence="3 4">
    <name type="scientific">Streptomyces cinereospinus</name>
    <dbReference type="NCBI Taxonomy" id="285561"/>
    <lineage>
        <taxon>Bacteria</taxon>
        <taxon>Bacillati</taxon>
        <taxon>Actinomycetota</taxon>
        <taxon>Actinomycetes</taxon>
        <taxon>Kitasatosporales</taxon>
        <taxon>Streptomycetaceae</taxon>
        <taxon>Streptomyces</taxon>
    </lineage>
</organism>
<feature type="region of interest" description="Disordered" evidence="1">
    <location>
        <begin position="297"/>
        <end position="338"/>
    </location>
</feature>
<evidence type="ECO:0000313" key="3">
    <source>
        <dbReference type="EMBL" id="MFB9464852.1"/>
    </source>
</evidence>
<feature type="region of interest" description="Disordered" evidence="1">
    <location>
        <begin position="419"/>
        <end position="442"/>
    </location>
</feature>
<evidence type="ECO:0000259" key="2">
    <source>
        <dbReference type="SMART" id="SM00507"/>
    </source>
</evidence>
<comment type="caution">
    <text evidence="3">The sequence shown here is derived from an EMBL/GenBank/DDBJ whole genome shotgun (WGS) entry which is preliminary data.</text>
</comment>
<accession>A0ABV5N3T3</accession>
<dbReference type="Pfam" id="PF26340">
    <property type="entry name" value="DNA-SBD_ScoMcrA"/>
    <property type="match status" value="1"/>
</dbReference>
<keyword evidence="3" id="KW-0378">Hydrolase</keyword>
<dbReference type="InterPro" id="IPR002711">
    <property type="entry name" value="HNH"/>
</dbReference>
<dbReference type="EMBL" id="JBHMCY010000036">
    <property type="protein sequence ID" value="MFB9464852.1"/>
    <property type="molecule type" value="Genomic_DNA"/>
</dbReference>
<dbReference type="InterPro" id="IPR058813">
    <property type="entry name" value="DNA-SBD_ScoMcrA"/>
</dbReference>
<dbReference type="Pfam" id="PF26345">
    <property type="entry name" value="ScoMcrA_N"/>
    <property type="match status" value="1"/>
</dbReference>
<dbReference type="Pfam" id="PF01844">
    <property type="entry name" value="HNH"/>
    <property type="match status" value="1"/>
</dbReference>
<dbReference type="InterPro" id="IPR058807">
    <property type="entry name" value="ScoMcrA_N"/>
</dbReference>
<feature type="compositionally biased region" description="Polar residues" evidence="1">
    <location>
        <begin position="433"/>
        <end position="442"/>
    </location>
</feature>
<gene>
    <name evidence="3" type="ORF">ACFF45_19590</name>
</gene>
<dbReference type="GO" id="GO:0004519">
    <property type="term" value="F:endonuclease activity"/>
    <property type="evidence" value="ECO:0007669"/>
    <property type="project" value="UniProtKB-KW"/>
</dbReference>
<protein>
    <submittedName>
        <fullName evidence="3">HNH endonuclease</fullName>
    </submittedName>
</protein>
<feature type="domain" description="HNH nuclease" evidence="2">
    <location>
        <begin position="316"/>
        <end position="377"/>
    </location>
</feature>
<keyword evidence="3" id="KW-0540">Nuclease</keyword>